<reference evidence="2" key="2">
    <citation type="submission" date="2025-09" db="UniProtKB">
        <authorList>
            <consortium name="Ensembl"/>
        </authorList>
    </citation>
    <scope>IDENTIFICATION</scope>
</reference>
<organism evidence="2 3">
    <name type="scientific">Paramormyrops kingsleyae</name>
    <dbReference type="NCBI Taxonomy" id="1676925"/>
    <lineage>
        <taxon>Eukaryota</taxon>
        <taxon>Metazoa</taxon>
        <taxon>Chordata</taxon>
        <taxon>Craniata</taxon>
        <taxon>Vertebrata</taxon>
        <taxon>Euteleostomi</taxon>
        <taxon>Actinopterygii</taxon>
        <taxon>Neopterygii</taxon>
        <taxon>Teleostei</taxon>
        <taxon>Osteoglossocephala</taxon>
        <taxon>Osteoglossomorpha</taxon>
        <taxon>Osteoglossiformes</taxon>
        <taxon>Mormyridae</taxon>
        <taxon>Paramormyrops</taxon>
    </lineage>
</organism>
<dbReference type="GeneTree" id="ENSGT00410000025556"/>
<dbReference type="Ensembl" id="ENSPKIT00000038474.1">
    <property type="protein sequence ID" value="ENSPKIP00000014037.1"/>
    <property type="gene ID" value="ENSPKIG00000001253.1"/>
</dbReference>
<dbReference type="Proteomes" id="UP000261540">
    <property type="component" value="Unplaced"/>
</dbReference>
<evidence type="ECO:0000313" key="2">
    <source>
        <dbReference type="Ensembl" id="ENSPKIP00000014037.1"/>
    </source>
</evidence>
<sequence length="186" mass="21791">MRSHTFSPGERNQYICRLSRSDSDSSTLSRKSPFIRNASERRSLRVKQVRPTLRGPVADRPARTSLDLELDLQAVRTRQNHLEEELRRLRELKMRLEALKARGETELPFAVLEDERFHRLLQQAEKQEEQKQGLKAEKLLRKASKDVCRLREQSQKVPLQVQSFREKMAYFTRAKILIPSLPADDV</sequence>
<dbReference type="AlphaFoldDB" id="A0A3B3R5I8"/>
<proteinExistence type="predicted"/>
<dbReference type="STRING" id="1676925.ENSPKIP00000014037"/>
<accession>A0A3B3R5I8</accession>
<protein>
    <submittedName>
        <fullName evidence="2">Uncharacterized protein</fullName>
    </submittedName>
</protein>
<evidence type="ECO:0000313" key="3">
    <source>
        <dbReference type="Proteomes" id="UP000261540"/>
    </source>
</evidence>
<feature type="coiled-coil region" evidence="1">
    <location>
        <begin position="72"/>
        <end position="137"/>
    </location>
</feature>
<name>A0A3B3R5I8_9TELE</name>
<evidence type="ECO:0000256" key="1">
    <source>
        <dbReference type="SAM" id="Coils"/>
    </source>
</evidence>
<keyword evidence="3" id="KW-1185">Reference proteome</keyword>
<keyword evidence="1" id="KW-0175">Coiled coil</keyword>
<reference evidence="2" key="1">
    <citation type="submission" date="2025-08" db="UniProtKB">
        <authorList>
            <consortium name="Ensembl"/>
        </authorList>
    </citation>
    <scope>IDENTIFICATION</scope>
</reference>